<organism evidence="1 2">
    <name type="scientific">Dyadobacter luteus</name>
    <dbReference type="NCBI Taxonomy" id="2259619"/>
    <lineage>
        <taxon>Bacteria</taxon>
        <taxon>Pseudomonadati</taxon>
        <taxon>Bacteroidota</taxon>
        <taxon>Cytophagia</taxon>
        <taxon>Cytophagales</taxon>
        <taxon>Spirosomataceae</taxon>
        <taxon>Dyadobacter</taxon>
    </lineage>
</organism>
<sequence length="544" mass="62631">MAYLDTYTPLLTAQTAAHLLRRATYGPTQSEITSFTGLTASQAVDLLFENIPYTLNADTPVDLDETKPTGGQPFINAPYNNLRSYNLSICIKHWWVGLMAVQNGRPSVLEKLATFWQNHFVVSQLTVLDYRMTYSYLQLIRSMSTGNFRTFCIEMTKDAAMLLFQNGNENQKIRPNENYARELQELFVVGQKDFYGNLNYTEDDVRAAARALTGWQVSNYLSAGSTSFGVSFNEGRHDTDEKKFSSKYANRSIPARIGATSGERDIEDLIDILLSHGESSKFIVRKLYRWYVNNNVTAEIEDNVIVPLANFFVSSENNYNIGNLLKKLLTSDIFYDVRNRGAIIKSPAEVLIGLLRFFDQPVPDFKTDFVAFRKYTQFVIGYMDSLQLNFLNQPLVFGSVPYYQSGYSKNWINGTAIGFRNNAMEYFIYPYVEIKPGTLLGRDMLVWITSMQPNFNDVEGTDSISCEYVFSQMSKNLFAIELNQSQTDFLIDTIMMQRLPRNNWINEWTRYRLSPANVSRQDVVKWRCLLLMRYMLRMAEFHVF</sequence>
<dbReference type="OrthoDB" id="9772295at2"/>
<dbReference type="RefSeq" id="WP_115830524.1">
    <property type="nucleotide sequence ID" value="NZ_QNUL01000005.1"/>
</dbReference>
<name>A0A3D8YDE6_9BACT</name>
<protein>
    <submittedName>
        <fullName evidence="1">DUF1800 domain-containing protein</fullName>
    </submittedName>
</protein>
<accession>A0A3D8YDE6</accession>
<dbReference type="Pfam" id="PF08811">
    <property type="entry name" value="DUF1800"/>
    <property type="match status" value="1"/>
</dbReference>
<gene>
    <name evidence="1" type="ORF">DSL64_09600</name>
</gene>
<proteinExistence type="predicted"/>
<evidence type="ECO:0000313" key="2">
    <source>
        <dbReference type="Proteomes" id="UP000256373"/>
    </source>
</evidence>
<dbReference type="AlphaFoldDB" id="A0A3D8YDE6"/>
<dbReference type="InterPro" id="IPR014917">
    <property type="entry name" value="DUF1800"/>
</dbReference>
<keyword evidence="2" id="KW-1185">Reference proteome</keyword>
<evidence type="ECO:0000313" key="1">
    <source>
        <dbReference type="EMBL" id="REA62493.1"/>
    </source>
</evidence>
<dbReference type="Proteomes" id="UP000256373">
    <property type="component" value="Unassembled WGS sequence"/>
</dbReference>
<comment type="caution">
    <text evidence="1">The sequence shown here is derived from an EMBL/GenBank/DDBJ whole genome shotgun (WGS) entry which is preliminary data.</text>
</comment>
<dbReference type="EMBL" id="QNUL01000005">
    <property type="protein sequence ID" value="REA62493.1"/>
    <property type="molecule type" value="Genomic_DNA"/>
</dbReference>
<reference evidence="1 2" key="1">
    <citation type="submission" date="2018-07" db="EMBL/GenBank/DDBJ databases">
        <title>Dyadobacter roseus sp. nov., isolated from rose rhizosphere soil.</title>
        <authorList>
            <person name="Chen L."/>
        </authorList>
    </citation>
    <scope>NUCLEOTIDE SEQUENCE [LARGE SCALE GENOMIC DNA]</scope>
    <source>
        <strain evidence="1 2">RS19</strain>
    </source>
</reference>